<dbReference type="EMBL" id="QPFP01000022">
    <property type="protein sequence ID" value="TEB30591.1"/>
    <property type="molecule type" value="Genomic_DNA"/>
</dbReference>
<feature type="compositionally biased region" description="Basic and acidic residues" evidence="1">
    <location>
        <begin position="1"/>
        <end position="10"/>
    </location>
</feature>
<keyword evidence="2" id="KW-0812">Transmembrane</keyword>
<evidence type="ECO:0000313" key="3">
    <source>
        <dbReference type="EMBL" id="TEB30591.1"/>
    </source>
</evidence>
<gene>
    <name evidence="3" type="ORF">FA13DRAFT_1774725</name>
</gene>
<name>A0A4Y7T9B1_COPMI</name>
<comment type="caution">
    <text evidence="3">The sequence shown here is derived from an EMBL/GenBank/DDBJ whole genome shotgun (WGS) entry which is preliminary data.</text>
</comment>
<keyword evidence="4" id="KW-1185">Reference proteome</keyword>
<keyword evidence="2" id="KW-0472">Membrane</keyword>
<evidence type="ECO:0000313" key="4">
    <source>
        <dbReference type="Proteomes" id="UP000298030"/>
    </source>
</evidence>
<evidence type="ECO:0000256" key="1">
    <source>
        <dbReference type="SAM" id="MobiDB-lite"/>
    </source>
</evidence>
<feature type="region of interest" description="Disordered" evidence="1">
    <location>
        <begin position="1"/>
        <end position="22"/>
    </location>
</feature>
<dbReference type="CDD" id="cd11296">
    <property type="entry name" value="O-FucT_like"/>
    <property type="match status" value="1"/>
</dbReference>
<evidence type="ECO:0000256" key="2">
    <source>
        <dbReference type="SAM" id="Phobius"/>
    </source>
</evidence>
<dbReference type="Proteomes" id="UP000298030">
    <property type="component" value="Unassembled WGS sequence"/>
</dbReference>
<protein>
    <submittedName>
        <fullName evidence="3">Uncharacterized protein</fullName>
    </submittedName>
</protein>
<organism evidence="3 4">
    <name type="scientific">Coprinellus micaceus</name>
    <name type="common">Glistening ink-cap mushroom</name>
    <name type="synonym">Coprinus micaceus</name>
    <dbReference type="NCBI Taxonomy" id="71717"/>
    <lineage>
        <taxon>Eukaryota</taxon>
        <taxon>Fungi</taxon>
        <taxon>Dikarya</taxon>
        <taxon>Basidiomycota</taxon>
        <taxon>Agaricomycotina</taxon>
        <taxon>Agaricomycetes</taxon>
        <taxon>Agaricomycetidae</taxon>
        <taxon>Agaricales</taxon>
        <taxon>Agaricineae</taxon>
        <taxon>Psathyrellaceae</taxon>
        <taxon>Coprinellus</taxon>
    </lineage>
</organism>
<feature type="transmembrane region" description="Helical" evidence="2">
    <location>
        <begin position="52"/>
        <end position="74"/>
    </location>
</feature>
<dbReference type="OrthoDB" id="8783038at2759"/>
<keyword evidence="2" id="KW-1133">Transmembrane helix</keyword>
<accession>A0A4Y7T9B1</accession>
<sequence>MPKNSYHEADTEANESLLSHSEGSRHIRSQSWSNAKRPYVLAILLSGNRRRVLIKIFLVLFAFSLGFVALISFFKPRISLVLENSETWKKQTPDDTDLAFPPHYTALRTRIKNLPQHNTSLPFPEGRNGRYVKFSSQISQLGWNNVLNEILLNSHLAYRSNRAYVFTEYDWKPDYYPWAEDLMYEKPAKTPLMALMSGPVTGGPWYDGVKPAPAAAFTTPKELKELGQVSDAPPRSVAHTYWEEVCPLHKRKIISTSDVKPWHKFNTNERDGKEIFEYWLRLLTDPKFFDEIALSHLEHNKKVKGDGCIEILPAPRSEDNFPQVFDLWMWGCERVLGLWDEFKNSPIASVGLGTSEVVERCIKRNLHLFSRHRKSGSNPPLKVDADSDVELDVDDLDRRQTADSEDPFARVLAVHIRRGDYKAACQDLADYNSTYYSWNQFSFFPDHFAPPPYTPGKEKGSGNQSPENVKIYNSHCLADDGAIVKKVRAGRNDWEKETGHAGGKEHYLDTLFLLTNERDMEWLGKLKKEFIEEDGWKNVVISSLEIVYGDAQEKDVGMAVDMDLARRAAVFIGNGFSSFTSNIIHRRLVDGKIPMSIRFF</sequence>
<dbReference type="AlphaFoldDB" id="A0A4Y7T9B1"/>
<dbReference type="Gene3D" id="3.40.50.11350">
    <property type="match status" value="1"/>
</dbReference>
<reference evidence="3 4" key="1">
    <citation type="journal article" date="2019" name="Nat. Ecol. Evol.">
        <title>Megaphylogeny resolves global patterns of mushroom evolution.</title>
        <authorList>
            <person name="Varga T."/>
            <person name="Krizsan K."/>
            <person name="Foldi C."/>
            <person name="Dima B."/>
            <person name="Sanchez-Garcia M."/>
            <person name="Sanchez-Ramirez S."/>
            <person name="Szollosi G.J."/>
            <person name="Szarkandi J.G."/>
            <person name="Papp V."/>
            <person name="Albert L."/>
            <person name="Andreopoulos W."/>
            <person name="Angelini C."/>
            <person name="Antonin V."/>
            <person name="Barry K.W."/>
            <person name="Bougher N.L."/>
            <person name="Buchanan P."/>
            <person name="Buyck B."/>
            <person name="Bense V."/>
            <person name="Catcheside P."/>
            <person name="Chovatia M."/>
            <person name="Cooper J."/>
            <person name="Damon W."/>
            <person name="Desjardin D."/>
            <person name="Finy P."/>
            <person name="Geml J."/>
            <person name="Haridas S."/>
            <person name="Hughes K."/>
            <person name="Justo A."/>
            <person name="Karasinski D."/>
            <person name="Kautmanova I."/>
            <person name="Kiss B."/>
            <person name="Kocsube S."/>
            <person name="Kotiranta H."/>
            <person name="LaButti K.M."/>
            <person name="Lechner B.E."/>
            <person name="Liimatainen K."/>
            <person name="Lipzen A."/>
            <person name="Lukacs Z."/>
            <person name="Mihaltcheva S."/>
            <person name="Morgado L.N."/>
            <person name="Niskanen T."/>
            <person name="Noordeloos M.E."/>
            <person name="Ohm R.A."/>
            <person name="Ortiz-Santana B."/>
            <person name="Ovrebo C."/>
            <person name="Racz N."/>
            <person name="Riley R."/>
            <person name="Savchenko A."/>
            <person name="Shiryaev A."/>
            <person name="Soop K."/>
            <person name="Spirin V."/>
            <person name="Szebenyi C."/>
            <person name="Tomsovsky M."/>
            <person name="Tulloss R.E."/>
            <person name="Uehling J."/>
            <person name="Grigoriev I.V."/>
            <person name="Vagvolgyi C."/>
            <person name="Papp T."/>
            <person name="Martin F.M."/>
            <person name="Miettinen O."/>
            <person name="Hibbett D.S."/>
            <person name="Nagy L.G."/>
        </authorList>
    </citation>
    <scope>NUCLEOTIDE SEQUENCE [LARGE SCALE GENOMIC DNA]</scope>
    <source>
        <strain evidence="3 4">FP101781</strain>
    </source>
</reference>
<proteinExistence type="predicted"/>